<dbReference type="GO" id="GO:0001897">
    <property type="term" value="P:symbiont-mediated cytolysis of host cell"/>
    <property type="evidence" value="ECO:0007669"/>
    <property type="project" value="UniProtKB-ARBA"/>
</dbReference>
<dbReference type="InterPro" id="IPR038765">
    <property type="entry name" value="Papain-like_cys_pep_sf"/>
</dbReference>
<dbReference type="Gene3D" id="3.90.1720.10">
    <property type="entry name" value="endopeptidase domain like (from Nostoc punctiforme)"/>
    <property type="match status" value="1"/>
</dbReference>
<keyword evidence="1" id="KW-0929">Antimicrobial</keyword>
<evidence type="ECO:0000313" key="3">
    <source>
        <dbReference type="EMBL" id="DAD84213.1"/>
    </source>
</evidence>
<accession>A0A8S5MPB9</accession>
<dbReference type="InterPro" id="IPR007921">
    <property type="entry name" value="CHAP_dom"/>
</dbReference>
<sequence length="286" mass="30407">MGTPNDVLRIAAGEIGYYSPDDPQPGSKYGRWMADVTGESWLAGPSTEVWWCMIFVSWVFAQAGVNFPGAPSYNTDSTLAAARKVGRVTDAGHAGPGDIVVFDWNFSSAATDHVGIVEKNYGTYLQTIEGNTSGSAGGKQSNGNGVWRRTRDYSVVAGVVSPYWDGPSSAAPVHASLDVDGWWGPATVRALQAALGTDQDGVVSNQDSRDMSAIGGVPSTAWQVGRGGSDVIAALQSKVGVEADRYFGPNTCRALQRYLGTEQDGVLSRPSACVREMQRRLNSNTF</sequence>
<feature type="domain" description="Peptidase C51" evidence="2">
    <location>
        <begin position="49"/>
        <end position="131"/>
    </location>
</feature>
<dbReference type="EMBL" id="BK014955">
    <property type="protein sequence ID" value="DAD84213.1"/>
    <property type="molecule type" value="Genomic_DNA"/>
</dbReference>
<reference evidence="3" key="1">
    <citation type="journal article" date="2021" name="Proc. Natl. Acad. Sci. U.S.A.">
        <title>A Catalog of Tens of Thousands of Viruses from Human Metagenomes Reveals Hidden Associations with Chronic Diseases.</title>
        <authorList>
            <person name="Tisza M.J."/>
            <person name="Buck C.B."/>
        </authorList>
    </citation>
    <scope>NUCLEOTIDE SEQUENCE</scope>
    <source>
        <strain evidence="3">CtiHu16</strain>
    </source>
</reference>
<proteinExistence type="predicted"/>
<protein>
    <submittedName>
        <fullName evidence="3">CHAP domain protein</fullName>
    </submittedName>
</protein>
<dbReference type="Pfam" id="PF05257">
    <property type="entry name" value="CHAP"/>
    <property type="match status" value="1"/>
</dbReference>
<evidence type="ECO:0000256" key="1">
    <source>
        <dbReference type="ARBA" id="ARBA00022529"/>
    </source>
</evidence>
<evidence type="ECO:0000259" key="2">
    <source>
        <dbReference type="Pfam" id="PF05257"/>
    </source>
</evidence>
<dbReference type="SUPFAM" id="SSF54001">
    <property type="entry name" value="Cysteine proteinases"/>
    <property type="match status" value="1"/>
</dbReference>
<organism evidence="3">
    <name type="scientific">Podoviridae sp. ctiHu16</name>
    <dbReference type="NCBI Taxonomy" id="2826571"/>
    <lineage>
        <taxon>Viruses</taxon>
        <taxon>Duplodnaviria</taxon>
        <taxon>Heunggongvirae</taxon>
        <taxon>Uroviricota</taxon>
        <taxon>Caudoviricetes</taxon>
    </lineage>
</organism>
<name>A0A8S5MPB9_9CAUD</name>